<name>A0ABM3H6D7_9MYRT</name>
<evidence type="ECO:0000256" key="3">
    <source>
        <dbReference type="ARBA" id="ARBA00023125"/>
    </source>
</evidence>
<dbReference type="GeneID" id="125314276"/>
<organism evidence="7 8">
    <name type="scientific">Rhodamnia argentea</name>
    <dbReference type="NCBI Taxonomy" id="178133"/>
    <lineage>
        <taxon>Eukaryota</taxon>
        <taxon>Viridiplantae</taxon>
        <taxon>Streptophyta</taxon>
        <taxon>Embryophyta</taxon>
        <taxon>Tracheophyta</taxon>
        <taxon>Spermatophyta</taxon>
        <taxon>Magnoliopsida</taxon>
        <taxon>eudicotyledons</taxon>
        <taxon>Gunneridae</taxon>
        <taxon>Pentapetalae</taxon>
        <taxon>rosids</taxon>
        <taxon>malvids</taxon>
        <taxon>Myrtales</taxon>
        <taxon>Myrtaceae</taxon>
        <taxon>Myrtoideae</taxon>
        <taxon>Myrteae</taxon>
        <taxon>Australasian group</taxon>
        <taxon>Rhodamnia</taxon>
    </lineage>
</organism>
<dbReference type="Pfam" id="PF00319">
    <property type="entry name" value="SRF-TF"/>
    <property type="match status" value="1"/>
</dbReference>
<dbReference type="SMART" id="SM00432">
    <property type="entry name" value="MADS"/>
    <property type="match status" value="1"/>
</dbReference>
<keyword evidence="4" id="KW-0804">Transcription</keyword>
<evidence type="ECO:0000256" key="1">
    <source>
        <dbReference type="ARBA" id="ARBA00004123"/>
    </source>
</evidence>
<accession>A0ABM3H6D7</accession>
<dbReference type="InterPro" id="IPR002100">
    <property type="entry name" value="TF_MADSbox"/>
</dbReference>
<keyword evidence="2" id="KW-0805">Transcription regulation</keyword>
<evidence type="ECO:0000313" key="7">
    <source>
        <dbReference type="Proteomes" id="UP000827889"/>
    </source>
</evidence>
<dbReference type="PRINTS" id="PR00404">
    <property type="entry name" value="MADSDOMAIN"/>
</dbReference>
<keyword evidence="3" id="KW-0238">DNA-binding</keyword>
<feature type="domain" description="MADS-box" evidence="6">
    <location>
        <begin position="75"/>
        <end position="135"/>
    </location>
</feature>
<evidence type="ECO:0000256" key="5">
    <source>
        <dbReference type="ARBA" id="ARBA00023242"/>
    </source>
</evidence>
<sequence length="254" mass="28284">MSFTASRVFRGYEAPQAPAKSASSVAAALASASTKASKVVAKLKKASDSALPKAPSGPLGIHKILSLIMAGRETRGRQSIEMKQIENDDKRFITFSKRRSGIYKNASELATLCGVEVGVVLLSPTEKPFSFAHPSIDAIANRFLKQNPPPNDRPRALVNSYHHVRINELNQQHDELINQIKIEEARGKVLKRLTEGKGDEAWWEAPIEESNLDDLNQMMVRMKDLQQSLWRSINQRTREEASTSFQGQSSMLEK</sequence>
<dbReference type="PROSITE" id="PS50066">
    <property type="entry name" value="MADS_BOX_2"/>
    <property type="match status" value="1"/>
</dbReference>
<dbReference type="Proteomes" id="UP000827889">
    <property type="component" value="Chromosome 3"/>
</dbReference>
<comment type="subcellular location">
    <subcellularLocation>
        <location evidence="1">Nucleus</location>
    </subcellularLocation>
</comment>
<protein>
    <submittedName>
        <fullName evidence="8">Agamous-like MADS-box protein AGL29</fullName>
    </submittedName>
</protein>
<evidence type="ECO:0000313" key="8">
    <source>
        <dbReference type="RefSeq" id="XP_048132171.1"/>
    </source>
</evidence>
<dbReference type="Gene3D" id="3.40.1810.10">
    <property type="entry name" value="Transcription factor, MADS-box"/>
    <property type="match status" value="1"/>
</dbReference>
<reference evidence="8" key="1">
    <citation type="submission" date="2025-08" db="UniProtKB">
        <authorList>
            <consortium name="RefSeq"/>
        </authorList>
    </citation>
    <scope>IDENTIFICATION</scope>
    <source>
        <tissue evidence="8">Leaf</tissue>
    </source>
</reference>
<proteinExistence type="predicted"/>
<gene>
    <name evidence="8" type="primary">LOC125314276</name>
</gene>
<dbReference type="Gene3D" id="6.10.140.920">
    <property type="match status" value="1"/>
</dbReference>
<dbReference type="PANTHER" id="PTHR11945">
    <property type="entry name" value="MADS BOX PROTEIN"/>
    <property type="match status" value="1"/>
</dbReference>
<dbReference type="InterPro" id="IPR036879">
    <property type="entry name" value="TF_MADSbox_sf"/>
</dbReference>
<evidence type="ECO:0000256" key="2">
    <source>
        <dbReference type="ARBA" id="ARBA00023015"/>
    </source>
</evidence>
<evidence type="ECO:0000256" key="4">
    <source>
        <dbReference type="ARBA" id="ARBA00023163"/>
    </source>
</evidence>
<dbReference type="RefSeq" id="XP_048132171.1">
    <property type="nucleotide sequence ID" value="XM_048276214.1"/>
</dbReference>
<dbReference type="SUPFAM" id="SSF55455">
    <property type="entry name" value="SRF-like"/>
    <property type="match status" value="1"/>
</dbReference>
<evidence type="ECO:0000259" key="6">
    <source>
        <dbReference type="PROSITE" id="PS50066"/>
    </source>
</evidence>
<keyword evidence="5" id="KW-0539">Nucleus</keyword>
<dbReference type="PANTHER" id="PTHR11945:SF725">
    <property type="entry name" value="AGAMOUS-LIKE 58-RELATED"/>
    <property type="match status" value="1"/>
</dbReference>
<keyword evidence="7" id="KW-1185">Reference proteome</keyword>